<gene>
    <name evidence="1" type="ORF">NP590_17850</name>
</gene>
<accession>A0ABT1TLL2</accession>
<comment type="caution">
    <text evidence="1">The sequence shown here is derived from an EMBL/GenBank/DDBJ whole genome shotgun (WGS) entry which is preliminary data.</text>
</comment>
<dbReference type="EMBL" id="JANIBJ010000042">
    <property type="protein sequence ID" value="MCQ8105977.1"/>
    <property type="molecule type" value="Genomic_DNA"/>
</dbReference>
<dbReference type="Proteomes" id="UP001524499">
    <property type="component" value="Unassembled WGS sequence"/>
</dbReference>
<proteinExistence type="predicted"/>
<evidence type="ECO:0000313" key="2">
    <source>
        <dbReference type="Proteomes" id="UP001524499"/>
    </source>
</evidence>
<sequence length="63" mass="6913">MSNYFQIPAGEHKKALHLLEEIKRQSGTLGQNNEATQTVITSLAESVMWVMISATPIDGETPV</sequence>
<name>A0ABT1TLL2_9GAMM</name>
<organism evidence="1 2">
    <name type="scientific">Methylomonas subterranea</name>
    <dbReference type="NCBI Taxonomy" id="2952225"/>
    <lineage>
        <taxon>Bacteria</taxon>
        <taxon>Pseudomonadati</taxon>
        <taxon>Pseudomonadota</taxon>
        <taxon>Gammaproteobacteria</taxon>
        <taxon>Methylococcales</taxon>
        <taxon>Methylococcaceae</taxon>
        <taxon>Methylomonas</taxon>
    </lineage>
</organism>
<dbReference type="RefSeq" id="WP_256604017.1">
    <property type="nucleotide sequence ID" value="NZ_JANIBJ010000042.1"/>
</dbReference>
<evidence type="ECO:0000313" key="1">
    <source>
        <dbReference type="EMBL" id="MCQ8105977.1"/>
    </source>
</evidence>
<protein>
    <submittedName>
        <fullName evidence="1">Uncharacterized protein</fullName>
    </submittedName>
</protein>
<reference evidence="1 2" key="1">
    <citation type="submission" date="2022-07" db="EMBL/GenBank/DDBJ databases">
        <title>Methylomonas rivi sp. nov., Methylomonas rosea sp. nov., Methylomonas aureus sp. nov. and Methylomonas subterranea sp. nov., four novel methanotrophs isolated from a freshwater creek and the deep terrestrial subsurface.</title>
        <authorList>
            <person name="Abin C."/>
            <person name="Sankaranarayanan K."/>
            <person name="Garner C."/>
            <person name="Sindelar R."/>
            <person name="Kotary K."/>
            <person name="Garner R."/>
            <person name="Barclay S."/>
            <person name="Lawson P."/>
            <person name="Krumholz L."/>
        </authorList>
    </citation>
    <scope>NUCLEOTIDE SEQUENCE [LARGE SCALE GENOMIC DNA]</scope>
    <source>
        <strain evidence="1 2">SURF-2</strain>
    </source>
</reference>
<keyword evidence="2" id="KW-1185">Reference proteome</keyword>